<dbReference type="EMBL" id="JABSTR010000009">
    <property type="protein sequence ID" value="KAH9379226.1"/>
    <property type="molecule type" value="Genomic_DNA"/>
</dbReference>
<dbReference type="Pfam" id="PF10551">
    <property type="entry name" value="MULE"/>
    <property type="match status" value="1"/>
</dbReference>
<organism evidence="2 3">
    <name type="scientific">Haemaphysalis longicornis</name>
    <name type="common">Bush tick</name>
    <dbReference type="NCBI Taxonomy" id="44386"/>
    <lineage>
        <taxon>Eukaryota</taxon>
        <taxon>Metazoa</taxon>
        <taxon>Ecdysozoa</taxon>
        <taxon>Arthropoda</taxon>
        <taxon>Chelicerata</taxon>
        <taxon>Arachnida</taxon>
        <taxon>Acari</taxon>
        <taxon>Parasitiformes</taxon>
        <taxon>Ixodida</taxon>
        <taxon>Ixodoidea</taxon>
        <taxon>Ixodidae</taxon>
        <taxon>Haemaphysalinae</taxon>
        <taxon>Haemaphysalis</taxon>
    </lineage>
</organism>
<dbReference type="Proteomes" id="UP000821853">
    <property type="component" value="Unassembled WGS sequence"/>
</dbReference>
<dbReference type="AlphaFoldDB" id="A0A9J6GUR2"/>
<dbReference type="PANTHER" id="PTHR47160:SF10">
    <property type="entry name" value="MULE TRANSPOSASE DOMAIN-CONTAINING PROTEIN"/>
    <property type="match status" value="1"/>
</dbReference>
<evidence type="ECO:0000313" key="2">
    <source>
        <dbReference type="EMBL" id="KAH9379226.1"/>
    </source>
</evidence>
<protein>
    <recommendedName>
        <fullName evidence="1">MULE transposase domain-containing protein</fullName>
    </recommendedName>
</protein>
<gene>
    <name evidence="2" type="ORF">HPB48_017698</name>
</gene>
<keyword evidence="3" id="KW-1185">Reference proteome</keyword>
<reference evidence="2 3" key="1">
    <citation type="journal article" date="2020" name="Cell">
        <title>Large-Scale Comparative Analyses of Tick Genomes Elucidate Their Genetic Diversity and Vector Capacities.</title>
        <authorList>
            <consortium name="Tick Genome and Microbiome Consortium (TIGMIC)"/>
            <person name="Jia N."/>
            <person name="Wang J."/>
            <person name="Shi W."/>
            <person name="Du L."/>
            <person name="Sun Y."/>
            <person name="Zhan W."/>
            <person name="Jiang J.F."/>
            <person name="Wang Q."/>
            <person name="Zhang B."/>
            <person name="Ji P."/>
            <person name="Bell-Sakyi L."/>
            <person name="Cui X.M."/>
            <person name="Yuan T.T."/>
            <person name="Jiang B.G."/>
            <person name="Yang W.F."/>
            <person name="Lam T.T."/>
            <person name="Chang Q.C."/>
            <person name="Ding S.J."/>
            <person name="Wang X.J."/>
            <person name="Zhu J.G."/>
            <person name="Ruan X.D."/>
            <person name="Zhao L."/>
            <person name="Wei J.T."/>
            <person name="Ye R.Z."/>
            <person name="Que T.C."/>
            <person name="Du C.H."/>
            <person name="Zhou Y.H."/>
            <person name="Cheng J.X."/>
            <person name="Dai P.F."/>
            <person name="Guo W.B."/>
            <person name="Han X.H."/>
            <person name="Huang E.J."/>
            <person name="Li L.F."/>
            <person name="Wei W."/>
            <person name="Gao Y.C."/>
            <person name="Liu J.Z."/>
            <person name="Shao H.Z."/>
            <person name="Wang X."/>
            <person name="Wang C.C."/>
            <person name="Yang T.C."/>
            <person name="Huo Q.B."/>
            <person name="Li W."/>
            <person name="Chen H.Y."/>
            <person name="Chen S.E."/>
            <person name="Zhou L.G."/>
            <person name="Ni X.B."/>
            <person name="Tian J.H."/>
            <person name="Sheng Y."/>
            <person name="Liu T."/>
            <person name="Pan Y.S."/>
            <person name="Xia L.Y."/>
            <person name="Li J."/>
            <person name="Zhao F."/>
            <person name="Cao W.C."/>
        </authorList>
    </citation>
    <scope>NUCLEOTIDE SEQUENCE [LARGE SCALE GENOMIC DNA]</scope>
    <source>
        <strain evidence="2">HaeL-2018</strain>
    </source>
</reference>
<dbReference type="InterPro" id="IPR018289">
    <property type="entry name" value="MULE_transposase_dom"/>
</dbReference>
<dbReference type="OMA" id="AHAQCCH"/>
<accession>A0A9J6GUR2</accession>
<dbReference type="VEuPathDB" id="VectorBase:HLOH_058763"/>
<proteinExistence type="predicted"/>
<feature type="domain" description="MULE transposase" evidence="1">
    <location>
        <begin position="75"/>
        <end position="168"/>
    </location>
</feature>
<comment type="caution">
    <text evidence="2">The sequence shown here is derived from an EMBL/GenBank/DDBJ whole genome shotgun (WGS) entry which is preliminary data.</text>
</comment>
<name>A0A9J6GUR2_HAELO</name>
<sequence>MERLFLLWCRRSRDSEQRPHPLPSSIDEITIPNEYALKNDGSQFLVYDSGANSAEHILIFCSPQMGDVLKTSTQWVADGTFKVPPELFFQVYTIHCCVHGSVLPAAYILTTRKTERTYTQAFEALNRHCNGLCSPDTVLVDFEQAAINAFGSVFPSCTVKGCFFHLSQSVYRRVQEEGLQGLFVSDPELNLQAQIISAIAIAPPKEVEHVFETFSGSVRGELQPVMDYFEDNFIGRPTGRGRRQPRFPVELWNHHETALRAGFKTTNAAEAWHRGFQAHAQCCHPNLWRFLEVLHRDDSLQLHRLGQLEMGEWYKPAQKYVKVAERLKALAESYTNCQAMTFLRGVARNIAH</sequence>
<dbReference type="PANTHER" id="PTHR47160">
    <property type="entry name" value="PUTATIVE-RELATED"/>
    <property type="match status" value="1"/>
</dbReference>
<dbReference type="OrthoDB" id="6500349at2759"/>
<evidence type="ECO:0000259" key="1">
    <source>
        <dbReference type="Pfam" id="PF10551"/>
    </source>
</evidence>
<evidence type="ECO:0000313" key="3">
    <source>
        <dbReference type="Proteomes" id="UP000821853"/>
    </source>
</evidence>